<evidence type="ECO:0008006" key="4">
    <source>
        <dbReference type="Google" id="ProtNLM"/>
    </source>
</evidence>
<comment type="caution">
    <text evidence="2">The sequence shown here is derived from an EMBL/GenBank/DDBJ whole genome shotgun (WGS) entry which is preliminary data.</text>
</comment>
<feature type="chain" id="PRO_5045395271" description="YfkD-like protein" evidence="1">
    <location>
        <begin position="28"/>
        <end position="267"/>
    </location>
</feature>
<dbReference type="Pfam" id="PF14167">
    <property type="entry name" value="YfkD"/>
    <property type="match status" value="1"/>
</dbReference>
<name>A0ABQ5TGH4_9BACI</name>
<evidence type="ECO:0000313" key="3">
    <source>
        <dbReference type="Proteomes" id="UP001275436"/>
    </source>
</evidence>
<feature type="signal peptide" evidence="1">
    <location>
        <begin position="1"/>
        <end position="27"/>
    </location>
</feature>
<reference evidence="2 3" key="1">
    <citation type="submission" date="2023-02" db="EMBL/GenBank/DDBJ databases">
        <title>Oceanobacillus kimchii IFOP_LL358 isolated form Alexandrium catenella lab strain.</title>
        <authorList>
            <person name="Gajardo G."/>
            <person name="Ueki S."/>
            <person name="Maruyama F."/>
        </authorList>
    </citation>
    <scope>NUCLEOTIDE SEQUENCE [LARGE SCALE GENOMIC DNA]</scope>
    <source>
        <strain evidence="2 3">IFOP_LL358</strain>
    </source>
</reference>
<proteinExistence type="predicted"/>
<dbReference type="EMBL" id="BSKO01000001">
    <property type="protein sequence ID" value="GLO65341.1"/>
    <property type="molecule type" value="Genomic_DNA"/>
</dbReference>
<dbReference type="InterPro" id="IPR025548">
    <property type="entry name" value="YfkD"/>
</dbReference>
<sequence>MLNNISASYLFIAVLFSSLTFPQLAVAEDDSKENEDSAVPSHVLDISKENTYPNSTEDQEVIEPSDWTIEILEDVEIPIENPELIKILNESSIKPSPIAIGYRGMVYLGRWPLNYQSEESNINWEYQEINVNEMNNIGGNEVQNMNYIQQQEKEVKGALTNKISNPNDVKKMMLLKSKEKTKLPLSYNTIFGQSTKLTNSYSVPSQKHGTLQAFAPAVNEKGQVTFGEVYIELKGSNKSIKIKNVTKQGIGAWIPIQDHVSFSFNVK</sequence>
<keyword evidence="1" id="KW-0732">Signal</keyword>
<accession>A0ABQ5TGH4</accession>
<dbReference type="RefSeq" id="WP_017796028.1">
    <property type="nucleotide sequence ID" value="NZ_BSKO01000001.1"/>
</dbReference>
<keyword evidence="3" id="KW-1185">Reference proteome</keyword>
<protein>
    <recommendedName>
        <fullName evidence="4">YfkD-like protein</fullName>
    </recommendedName>
</protein>
<evidence type="ECO:0000313" key="2">
    <source>
        <dbReference type="EMBL" id="GLO65341.1"/>
    </source>
</evidence>
<evidence type="ECO:0000256" key="1">
    <source>
        <dbReference type="SAM" id="SignalP"/>
    </source>
</evidence>
<gene>
    <name evidence="2" type="primary">yfkD</name>
    <name evidence="2" type="ORF">MACH08_11250</name>
</gene>
<dbReference type="Proteomes" id="UP001275436">
    <property type="component" value="Unassembled WGS sequence"/>
</dbReference>
<organism evidence="2 3">
    <name type="scientific">Oceanobacillus kimchii</name>
    <dbReference type="NCBI Taxonomy" id="746691"/>
    <lineage>
        <taxon>Bacteria</taxon>
        <taxon>Bacillati</taxon>
        <taxon>Bacillota</taxon>
        <taxon>Bacilli</taxon>
        <taxon>Bacillales</taxon>
        <taxon>Bacillaceae</taxon>
        <taxon>Oceanobacillus</taxon>
    </lineage>
</organism>